<comment type="similarity">
    <text evidence="1">Belongs to the type-I restriction system S methylase family.</text>
</comment>
<feature type="domain" description="Type I restriction modification DNA specificity" evidence="5">
    <location>
        <begin position="50"/>
        <end position="188"/>
    </location>
</feature>
<comment type="subunit">
    <text evidence="4">The methyltransferase is composed of M and S polypeptides.</text>
</comment>
<evidence type="ECO:0000259" key="5">
    <source>
        <dbReference type="Pfam" id="PF01420"/>
    </source>
</evidence>
<dbReference type="InterPro" id="IPR051212">
    <property type="entry name" value="Type-I_RE_S_subunit"/>
</dbReference>
<evidence type="ECO:0000256" key="1">
    <source>
        <dbReference type="ARBA" id="ARBA00010923"/>
    </source>
</evidence>
<dbReference type="PANTHER" id="PTHR43140">
    <property type="entry name" value="TYPE-1 RESTRICTION ENZYME ECOKI SPECIFICITY PROTEIN"/>
    <property type="match status" value="1"/>
</dbReference>
<organism evidence="6">
    <name type="scientific">Hungatella hathewayi</name>
    <dbReference type="NCBI Taxonomy" id="154046"/>
    <lineage>
        <taxon>Bacteria</taxon>
        <taxon>Bacillati</taxon>
        <taxon>Bacillota</taxon>
        <taxon>Clostridia</taxon>
        <taxon>Lachnospirales</taxon>
        <taxon>Lachnospiraceae</taxon>
        <taxon>Hungatella</taxon>
    </lineage>
</organism>
<evidence type="ECO:0000256" key="4">
    <source>
        <dbReference type="ARBA" id="ARBA00038652"/>
    </source>
</evidence>
<dbReference type="CDD" id="cd17253">
    <property type="entry name" value="RMtype1_S_Eco933I-TRD2-CR2_like"/>
    <property type="match status" value="1"/>
</dbReference>
<name>A0A6N3I2N5_9FIRM</name>
<sequence length="524" mass="60361">MERNKKADISTLNQRLDAFLVQSEEEPYVLPENWCWIRQRLVCSLSDGEKRNDLIGPYFEVRYLRGKKEKKLVNSGKYIKKGTRVILVDGENSGEIFTVAEDGYMGSTFKVLKISDSITDEYLLLFITSKKDLYKNNKKGSAIPHLNKELFFSMPVPLPPVSEQERIVRIVKSIFFKLDKAIENIYNVLESFEKRKDIILQKAFSGQLTEKWRKNHNIELKDWKVKTLIDVATLQTGVMKGKHYTGETVQLPYLRVANVQDGFLNLEEIKEIEIEVGKVSRYLLRKGDVLFTEGGDFDKLGRGTVWEEQIPNCLHQNHIFVVRPDEGILNPYFLSYQAGSKYGKDYFLRCSKQTTNLASINSTQLKEFPVKIPPMLEQLEIVALINDLVDIENRAKDVILRAIEHIDIIKKAILHQAFCGQLGTNNPNEESAYSLIIKILSEEDNIKPKRNVAVISKEMHEMPLTAIEALQKFGRLTPEELKGKTKLDIDEFYLQIKELIENSIIIEIRNENKVYLEAVDNANR</sequence>
<dbReference type="GO" id="GO:0003677">
    <property type="term" value="F:DNA binding"/>
    <property type="evidence" value="ECO:0007669"/>
    <property type="project" value="UniProtKB-KW"/>
</dbReference>
<dbReference type="SUPFAM" id="SSF116734">
    <property type="entry name" value="DNA methylase specificity domain"/>
    <property type="match status" value="2"/>
</dbReference>
<proteinExistence type="inferred from homology"/>
<dbReference type="GO" id="GO:0009307">
    <property type="term" value="P:DNA restriction-modification system"/>
    <property type="evidence" value="ECO:0007669"/>
    <property type="project" value="UniProtKB-KW"/>
</dbReference>
<keyword evidence="2" id="KW-0680">Restriction system</keyword>
<feature type="domain" description="Type I restriction modification DNA specificity" evidence="5">
    <location>
        <begin position="221"/>
        <end position="399"/>
    </location>
</feature>
<dbReference type="InterPro" id="IPR044946">
    <property type="entry name" value="Restrct_endonuc_typeI_TRD_sf"/>
</dbReference>
<dbReference type="InterPro" id="IPR000055">
    <property type="entry name" value="Restrct_endonuc_typeI_TRD"/>
</dbReference>
<evidence type="ECO:0000256" key="3">
    <source>
        <dbReference type="ARBA" id="ARBA00023125"/>
    </source>
</evidence>
<dbReference type="AlphaFoldDB" id="A0A6N3I2N5"/>
<dbReference type="Pfam" id="PF01420">
    <property type="entry name" value="Methylase_S"/>
    <property type="match status" value="2"/>
</dbReference>
<dbReference type="PANTHER" id="PTHR43140:SF1">
    <property type="entry name" value="TYPE I RESTRICTION ENZYME ECOKI SPECIFICITY SUBUNIT"/>
    <property type="match status" value="1"/>
</dbReference>
<dbReference type="Gene3D" id="3.90.220.20">
    <property type="entry name" value="DNA methylase specificity domains"/>
    <property type="match status" value="2"/>
</dbReference>
<protein>
    <submittedName>
        <fullName evidence="6">Type-1 restriction enzyme EcoKI specificity protein</fullName>
    </submittedName>
</protein>
<reference evidence="6" key="1">
    <citation type="submission" date="2019-11" db="EMBL/GenBank/DDBJ databases">
        <authorList>
            <person name="Feng L."/>
        </authorList>
    </citation>
    <scope>NUCLEOTIDE SEQUENCE</scope>
    <source>
        <strain evidence="6">ChathewayiLFYP18</strain>
    </source>
</reference>
<keyword evidence="3" id="KW-0238">DNA-binding</keyword>
<dbReference type="RefSeq" id="WP_156834257.1">
    <property type="nucleotide sequence ID" value="NZ_CACRUH010000084.1"/>
</dbReference>
<evidence type="ECO:0000313" key="6">
    <source>
        <dbReference type="EMBL" id="VYU82978.1"/>
    </source>
</evidence>
<evidence type="ECO:0000256" key="2">
    <source>
        <dbReference type="ARBA" id="ARBA00022747"/>
    </source>
</evidence>
<gene>
    <name evidence="6" type="primary">hsdS_1</name>
    <name evidence="6" type="ORF">CHLFYP18_03755</name>
</gene>
<accession>A0A6N3I2N5</accession>
<dbReference type="EMBL" id="CACRUH010000084">
    <property type="protein sequence ID" value="VYU82978.1"/>
    <property type="molecule type" value="Genomic_DNA"/>
</dbReference>